<comment type="caution">
    <text evidence="2">The sequence shown here is derived from an EMBL/GenBank/DDBJ whole genome shotgun (WGS) entry which is preliminary data.</text>
</comment>
<protein>
    <submittedName>
        <fullName evidence="2">Uncharacterized protein</fullName>
    </submittedName>
</protein>
<feature type="compositionally biased region" description="Polar residues" evidence="1">
    <location>
        <begin position="80"/>
        <end position="113"/>
    </location>
</feature>
<feature type="compositionally biased region" description="Polar residues" evidence="1">
    <location>
        <begin position="143"/>
        <end position="158"/>
    </location>
</feature>
<accession>A0AA38XHY5</accession>
<proteinExistence type="predicted"/>
<evidence type="ECO:0000256" key="1">
    <source>
        <dbReference type="SAM" id="MobiDB-lite"/>
    </source>
</evidence>
<feature type="compositionally biased region" description="Polar residues" evidence="1">
    <location>
        <begin position="175"/>
        <end position="184"/>
    </location>
</feature>
<feature type="compositionally biased region" description="Low complexity" evidence="1">
    <location>
        <begin position="58"/>
        <end position="68"/>
    </location>
</feature>
<gene>
    <name evidence="2" type="ORF">H2204_014681</name>
</gene>
<keyword evidence="3" id="KW-1185">Reference proteome</keyword>
<name>A0AA38XHY5_9EURO</name>
<dbReference type="EMBL" id="JAPDRN010000195">
    <property type="protein sequence ID" value="KAJ9613755.1"/>
    <property type="molecule type" value="Genomic_DNA"/>
</dbReference>
<evidence type="ECO:0000313" key="3">
    <source>
        <dbReference type="Proteomes" id="UP001172681"/>
    </source>
</evidence>
<feature type="region of interest" description="Disordered" evidence="1">
    <location>
        <begin position="1"/>
        <end position="184"/>
    </location>
</feature>
<reference evidence="2" key="1">
    <citation type="submission" date="2022-10" db="EMBL/GenBank/DDBJ databases">
        <title>Culturing micro-colonial fungi from biological soil crusts in the Mojave desert and describing Neophaeococcomyces mojavensis, and introducing the new genera and species Taxawa tesnikishii.</title>
        <authorList>
            <person name="Kurbessoian T."/>
            <person name="Stajich J.E."/>
        </authorList>
    </citation>
    <scope>NUCLEOTIDE SEQUENCE</scope>
    <source>
        <strain evidence="2">TK_35</strain>
    </source>
</reference>
<dbReference type="Proteomes" id="UP001172681">
    <property type="component" value="Unassembled WGS sequence"/>
</dbReference>
<feature type="compositionally biased region" description="Basic and acidic residues" evidence="1">
    <location>
        <begin position="163"/>
        <end position="174"/>
    </location>
</feature>
<sequence>MPPRQVGPPKTFTWITGDPRSKQNVSQIRRHVKTTSDVRTGHLGRIHPARPSPPPSPSQSATTAQTQPFETDFQHWAGTHATSTPAEAGTPQTHNPSPEAASTPQRTCSSPTRRLTIDELVNAADDQDDDSVDRRSRAAASQPDSENISLWTQQQNQGALHEATPDHLLTKDNLDNIQHPSNQH</sequence>
<dbReference type="AlphaFoldDB" id="A0AA38XHY5"/>
<organism evidence="2 3">
    <name type="scientific">Knufia peltigerae</name>
    <dbReference type="NCBI Taxonomy" id="1002370"/>
    <lineage>
        <taxon>Eukaryota</taxon>
        <taxon>Fungi</taxon>
        <taxon>Dikarya</taxon>
        <taxon>Ascomycota</taxon>
        <taxon>Pezizomycotina</taxon>
        <taxon>Eurotiomycetes</taxon>
        <taxon>Chaetothyriomycetidae</taxon>
        <taxon>Chaetothyriales</taxon>
        <taxon>Trichomeriaceae</taxon>
        <taxon>Knufia</taxon>
    </lineage>
</organism>
<evidence type="ECO:0000313" key="2">
    <source>
        <dbReference type="EMBL" id="KAJ9613755.1"/>
    </source>
</evidence>